<organism evidence="2 3">
    <name type="scientific">Candidatus Thiothrix phosphatis</name>
    <dbReference type="NCBI Taxonomy" id="3112415"/>
    <lineage>
        <taxon>Bacteria</taxon>
        <taxon>Pseudomonadati</taxon>
        <taxon>Pseudomonadota</taxon>
        <taxon>Gammaproteobacteria</taxon>
        <taxon>Thiotrichales</taxon>
        <taxon>Thiotrichaceae</taxon>
        <taxon>Thiothrix</taxon>
    </lineage>
</organism>
<accession>A0ABU6D176</accession>
<protein>
    <recommendedName>
        <fullName evidence="4">DoxX family protein</fullName>
    </recommendedName>
</protein>
<dbReference type="RefSeq" id="WP_324697330.1">
    <property type="nucleotide sequence ID" value="NZ_JAYMYJ010000143.1"/>
</dbReference>
<comment type="caution">
    <text evidence="2">The sequence shown here is derived from an EMBL/GenBank/DDBJ whole genome shotgun (WGS) entry which is preliminary data.</text>
</comment>
<feature type="transmembrane region" description="Helical" evidence="1">
    <location>
        <begin position="78"/>
        <end position="95"/>
    </location>
</feature>
<keyword evidence="1" id="KW-0472">Membrane</keyword>
<gene>
    <name evidence="2" type="ORF">VSS37_17735</name>
</gene>
<keyword evidence="1" id="KW-0812">Transmembrane</keyword>
<dbReference type="Proteomes" id="UP001308005">
    <property type="component" value="Unassembled WGS sequence"/>
</dbReference>
<keyword evidence="3" id="KW-1185">Reference proteome</keyword>
<evidence type="ECO:0000313" key="3">
    <source>
        <dbReference type="Proteomes" id="UP001308005"/>
    </source>
</evidence>
<proteinExistence type="predicted"/>
<sequence>MIFFAQPETAAESGLRIFGAAIAVAGAVELYGLYGMSNPTHWLANLQISIGDGSFRTLSMAGAISFFVGAALYLRKGIFMILGVTVISLMTMGYGKYYSIGNAGSVSSYVSAPGINKATPQTEPTDGFIDTGVSLTPKQKKWCSEDDDGDGVANWDSSRLARKNCATYTVHTESR</sequence>
<evidence type="ECO:0000313" key="2">
    <source>
        <dbReference type="EMBL" id="MEB4592825.1"/>
    </source>
</evidence>
<name>A0ABU6D176_9GAMM</name>
<feature type="transmembrane region" description="Helical" evidence="1">
    <location>
        <begin position="15"/>
        <end position="34"/>
    </location>
</feature>
<feature type="transmembrane region" description="Helical" evidence="1">
    <location>
        <begin position="55"/>
        <end position="72"/>
    </location>
</feature>
<dbReference type="EMBL" id="JAYMYJ010000143">
    <property type="protein sequence ID" value="MEB4592825.1"/>
    <property type="molecule type" value="Genomic_DNA"/>
</dbReference>
<keyword evidence="1" id="KW-1133">Transmembrane helix</keyword>
<reference evidence="2 3" key="2">
    <citation type="submission" date="2024-01" db="EMBL/GenBank/DDBJ databases">
        <authorList>
            <person name="Xie X."/>
        </authorList>
    </citation>
    <scope>NUCLEOTIDE SEQUENCE [LARGE SCALE GENOMIC DNA]</scope>
    <source>
        <strain evidence="2">SCUT-1</strain>
    </source>
</reference>
<evidence type="ECO:0000256" key="1">
    <source>
        <dbReference type="SAM" id="Phobius"/>
    </source>
</evidence>
<reference evidence="3" key="1">
    <citation type="submission" date="2023-07" db="EMBL/GenBank/DDBJ databases">
        <title>The carbon used by Thiothrix.</title>
        <authorList>
            <person name="Chen L."/>
        </authorList>
    </citation>
    <scope>NUCLEOTIDE SEQUENCE [LARGE SCALE GENOMIC DNA]</scope>
</reference>
<evidence type="ECO:0008006" key="4">
    <source>
        <dbReference type="Google" id="ProtNLM"/>
    </source>
</evidence>